<evidence type="ECO:0000313" key="4">
    <source>
        <dbReference type="Proteomes" id="UP000509742"/>
    </source>
</evidence>
<name>A0A6J4D0G9_9HELI</name>
<reference evidence="1 4" key="2">
    <citation type="submission" date="2020-04" db="EMBL/GenBank/DDBJ databases">
        <title>Genomic analysis of gastric non-Helicobacter pylori Helicobacters isolated in Japan.</title>
        <authorList>
            <person name="Suzuki M."/>
            <person name="Rimbara E."/>
        </authorList>
    </citation>
    <scope>NUCLEOTIDE SEQUENCE [LARGE SCALE GENOMIC DNA]</scope>
    <source>
        <strain evidence="1 4">NHP19-0020</strain>
    </source>
</reference>
<dbReference type="Proteomes" id="UP000317935">
    <property type="component" value="Chromosome"/>
</dbReference>
<protein>
    <submittedName>
        <fullName evidence="2">Uncharacterized protein</fullName>
    </submittedName>
</protein>
<dbReference type="EMBL" id="AP019774">
    <property type="protein sequence ID" value="BCD70473.1"/>
    <property type="molecule type" value="Genomic_DNA"/>
</dbReference>
<sequence length="60" mass="7141">MWCSKGGQANAKKVEIYIRKEMADFDITKPRFTFEEKYRPVSFINQCHTEIAPLDLYLRL</sequence>
<dbReference type="AlphaFoldDB" id="A0A6J4D0G9"/>
<reference evidence="2 3" key="1">
    <citation type="submission" date="2019-06" db="EMBL/GenBank/DDBJ databases">
        <title>Complete genome sequence of Helicobacter suis SNTW101c.</title>
        <authorList>
            <person name="Rimbara E."/>
            <person name="Suzuki M."/>
            <person name="Matsui H."/>
            <person name="Nakamura M."/>
            <person name="Mori S."/>
            <person name="Shibayama K."/>
        </authorList>
    </citation>
    <scope>NUCLEOTIDE SEQUENCE [LARGE SCALE GENOMIC DNA]</scope>
    <source>
        <strain evidence="2 3">SNTW101c</strain>
    </source>
</reference>
<dbReference type="GeneID" id="56928336"/>
<evidence type="ECO:0000313" key="3">
    <source>
        <dbReference type="Proteomes" id="UP000317935"/>
    </source>
</evidence>
<organism evidence="2 3">
    <name type="scientific">Helicobacter suis</name>
    <dbReference type="NCBI Taxonomy" id="104628"/>
    <lineage>
        <taxon>Bacteria</taxon>
        <taxon>Pseudomonadati</taxon>
        <taxon>Campylobacterota</taxon>
        <taxon>Epsilonproteobacteria</taxon>
        <taxon>Campylobacterales</taxon>
        <taxon>Helicobacteraceae</taxon>
        <taxon>Helicobacter</taxon>
    </lineage>
</organism>
<dbReference type="RefSeq" id="WP_034375625.1">
    <property type="nucleotide sequence ID" value="NZ_AP019774.1"/>
</dbReference>
<dbReference type="Proteomes" id="UP000509742">
    <property type="component" value="Chromosome"/>
</dbReference>
<accession>A0A6J4D0G9</accession>
<dbReference type="OrthoDB" id="5327808at2"/>
<proteinExistence type="predicted"/>
<evidence type="ECO:0000313" key="2">
    <source>
        <dbReference type="EMBL" id="BCD70473.1"/>
    </source>
</evidence>
<dbReference type="EMBL" id="AP023036">
    <property type="protein sequence ID" value="BCD45617.1"/>
    <property type="molecule type" value="Genomic_DNA"/>
</dbReference>
<keyword evidence="4" id="KW-1185">Reference proteome</keyword>
<gene>
    <name evidence="1" type="ORF">NHP190020_06560</name>
    <name evidence="2" type="ORF">SNTW_11180</name>
</gene>
<evidence type="ECO:0000313" key="1">
    <source>
        <dbReference type="EMBL" id="BCD45617.1"/>
    </source>
</evidence>